<keyword evidence="1" id="KW-0325">Glycoprotein</keyword>
<dbReference type="EMBL" id="HG994583">
    <property type="protein sequence ID" value="CAF2925973.1"/>
    <property type="molecule type" value="Genomic_DNA"/>
</dbReference>
<dbReference type="InterPro" id="IPR002516">
    <property type="entry name" value="Glyco_trans_11"/>
</dbReference>
<accession>A0A7R8CTH1</accession>
<dbReference type="GO" id="GO:0032580">
    <property type="term" value="C:Golgi cisterna membrane"/>
    <property type="evidence" value="ECO:0007669"/>
    <property type="project" value="UniProtKB-SubCell"/>
</dbReference>
<keyword evidence="1 2" id="KW-0328">Glycosyltransferase</keyword>
<keyword evidence="3" id="KW-1185">Reference proteome</keyword>
<organism evidence="2 3">
    <name type="scientific">Lepeophtheirus salmonis</name>
    <name type="common">Salmon louse</name>
    <name type="synonym">Caligus salmonis</name>
    <dbReference type="NCBI Taxonomy" id="72036"/>
    <lineage>
        <taxon>Eukaryota</taxon>
        <taxon>Metazoa</taxon>
        <taxon>Ecdysozoa</taxon>
        <taxon>Arthropoda</taxon>
        <taxon>Crustacea</taxon>
        <taxon>Multicrustacea</taxon>
        <taxon>Hexanauplia</taxon>
        <taxon>Copepoda</taxon>
        <taxon>Siphonostomatoida</taxon>
        <taxon>Caligidae</taxon>
        <taxon>Lepeophtheirus</taxon>
    </lineage>
</organism>
<keyword evidence="1" id="KW-0735">Signal-anchor</keyword>
<dbReference type="OrthoDB" id="6364263at2759"/>
<dbReference type="UniPathway" id="UPA00378"/>
<comment type="subcellular location">
    <subcellularLocation>
        <location evidence="1">Golgi apparatus</location>
        <location evidence="1">Golgi stack membrane</location>
        <topology evidence="1">Single-pass type II membrane protein</topology>
    </subcellularLocation>
</comment>
<keyword evidence="1" id="KW-0333">Golgi apparatus</keyword>
<comment type="pathway">
    <text evidence="1">Protein modification; protein glycosylation.</text>
</comment>
<dbReference type="GO" id="GO:0005975">
    <property type="term" value="P:carbohydrate metabolic process"/>
    <property type="evidence" value="ECO:0007669"/>
    <property type="project" value="InterPro"/>
</dbReference>
<evidence type="ECO:0000256" key="1">
    <source>
        <dbReference type="RuleBase" id="RU363129"/>
    </source>
</evidence>
<keyword evidence="1" id="KW-0812">Transmembrane</keyword>
<keyword evidence="1 2" id="KW-0808">Transferase</keyword>
<gene>
    <name evidence="2" type="ORF">LSAA_9119</name>
</gene>
<evidence type="ECO:0000313" key="2">
    <source>
        <dbReference type="EMBL" id="CAF2925973.1"/>
    </source>
</evidence>
<dbReference type="AlphaFoldDB" id="A0A7R8CTH1"/>
<name>A0A7R8CTH1_LEPSM</name>
<protein>
    <recommendedName>
        <fullName evidence="1">L-Fucosyltransferase</fullName>
        <ecNumber evidence="1">2.4.1.-</ecNumber>
    </recommendedName>
</protein>
<dbReference type="PANTHER" id="PTHR11927:SF9">
    <property type="entry name" value="L-FUCOSYLTRANSFERASE"/>
    <property type="match status" value="1"/>
</dbReference>
<dbReference type="Pfam" id="PF01531">
    <property type="entry name" value="Glyco_transf_11"/>
    <property type="match status" value="1"/>
</dbReference>
<proteinExistence type="inferred from homology"/>
<comment type="similarity">
    <text evidence="1">Belongs to the glycosyltransferase 11 family.</text>
</comment>
<dbReference type="GO" id="GO:0008107">
    <property type="term" value="F:galactoside 2-alpha-L-fucosyltransferase activity"/>
    <property type="evidence" value="ECO:0007669"/>
    <property type="project" value="InterPro"/>
</dbReference>
<dbReference type="Proteomes" id="UP000675881">
    <property type="component" value="Chromosome 4"/>
</dbReference>
<dbReference type="EC" id="2.4.1.-" evidence="1"/>
<sequence length="387" mass="45173">MKPLSSIDILSMKYLKNHDPGIFYRLDRLPKRNSATLKKKTAFNCPCEPIESLVNHSNKKSVMMMPIQGRLGNRMLAFSLMLAFKRVYGVRTFLESHVLEDVNHYFPRATQIPSIEHNFCMPFNGWENFYGDYQELNTSLYLHGKALSFWPKLRLMDSIVNNKLKLMDLLEKVEPELRRTFVFRKDLQYYVRKVIRNAIDTYKEIYLQTRKKKLKNINKLNITLVGIHVRKRDADRDIVERYNLPKLSPSYYLEAIHMCRKKFKHVIFIIVSDEMNWVYDNLMPRKGSAFLYPAGHGHVNCRTAISIDLALMAACDHSILSYGTFSFWSGWLAGGHRILPNSVFRVSPIEEPFEDMINSFRLPDYGTIGLSKKEKQFMGQGSFDNIS</sequence>
<dbReference type="PANTHER" id="PTHR11927">
    <property type="entry name" value="GALACTOSIDE 2-L-FUCOSYLTRANSFERASE"/>
    <property type="match status" value="1"/>
</dbReference>
<evidence type="ECO:0000313" key="3">
    <source>
        <dbReference type="Proteomes" id="UP000675881"/>
    </source>
</evidence>
<reference evidence="2" key="1">
    <citation type="submission" date="2021-02" db="EMBL/GenBank/DDBJ databases">
        <authorList>
            <person name="Bekaert M."/>
        </authorList>
    </citation>
    <scope>NUCLEOTIDE SEQUENCE</scope>
    <source>
        <strain evidence="2">IoA-00</strain>
    </source>
</reference>
<dbReference type="CDD" id="cd11301">
    <property type="entry name" value="Fut1_Fut2_like"/>
    <property type="match status" value="1"/>
</dbReference>